<dbReference type="STRING" id="426701.SAMN04488098_100151"/>
<sequence>MLTNKKMSKPHRIALLGILTAIILIQNFVPFLGNIPIPPLNPTIIHITVIVATLTMSTTDGIIIGAVWGITRMIRAYTMPATPLDLLLWTHPMIALVPRMLIGLFTGLSYRLSHRLFPKKDKMALASASVVGSFTNTIFVLFFIYLFFGEAYAQAIDVDISNLAGALAIIVGTNGVAEAIAAAIIAPLVTIPLRKITMKK</sequence>
<dbReference type="InterPro" id="IPR024529">
    <property type="entry name" value="ECF_trnsprt_substrate-spec"/>
</dbReference>
<feature type="transmembrane region" description="Helical" evidence="1">
    <location>
        <begin position="168"/>
        <end position="191"/>
    </location>
</feature>
<evidence type="ECO:0000313" key="2">
    <source>
        <dbReference type="EMBL" id="SDJ61031.1"/>
    </source>
</evidence>
<proteinExistence type="predicted"/>
<protein>
    <submittedName>
        <fullName evidence="2">Uncharacterized membrane protein</fullName>
    </submittedName>
</protein>
<keyword evidence="3" id="KW-1185">Reference proteome</keyword>
<feature type="transmembrane region" description="Helical" evidence="1">
    <location>
        <begin position="124"/>
        <end position="148"/>
    </location>
</feature>
<accession>A0A1G8V4Q8</accession>
<keyword evidence="1" id="KW-0472">Membrane</keyword>
<gene>
    <name evidence="2" type="ORF">SAMN04488098_100151</name>
</gene>
<name>A0A1G8V4Q8_9LACT</name>
<dbReference type="Proteomes" id="UP000199433">
    <property type="component" value="Unassembled WGS sequence"/>
</dbReference>
<keyword evidence="1" id="KW-1133">Transmembrane helix</keyword>
<organism evidence="2 3">
    <name type="scientific">Alkalibacterium thalassium</name>
    <dbReference type="NCBI Taxonomy" id="426701"/>
    <lineage>
        <taxon>Bacteria</taxon>
        <taxon>Bacillati</taxon>
        <taxon>Bacillota</taxon>
        <taxon>Bacilli</taxon>
        <taxon>Lactobacillales</taxon>
        <taxon>Carnobacteriaceae</taxon>
        <taxon>Alkalibacterium</taxon>
    </lineage>
</organism>
<dbReference type="Gene3D" id="1.10.1760.20">
    <property type="match status" value="1"/>
</dbReference>
<evidence type="ECO:0000256" key="1">
    <source>
        <dbReference type="SAM" id="Phobius"/>
    </source>
</evidence>
<dbReference type="AlphaFoldDB" id="A0A1G8V4Q8"/>
<dbReference type="GO" id="GO:0022857">
    <property type="term" value="F:transmembrane transporter activity"/>
    <property type="evidence" value="ECO:0007669"/>
    <property type="project" value="InterPro"/>
</dbReference>
<dbReference type="EMBL" id="FNFK01000001">
    <property type="protein sequence ID" value="SDJ61031.1"/>
    <property type="molecule type" value="Genomic_DNA"/>
</dbReference>
<dbReference type="Pfam" id="PF12822">
    <property type="entry name" value="ECF_trnsprt"/>
    <property type="match status" value="1"/>
</dbReference>
<evidence type="ECO:0000313" key="3">
    <source>
        <dbReference type="Proteomes" id="UP000199433"/>
    </source>
</evidence>
<dbReference type="RefSeq" id="WP_245682983.1">
    <property type="nucleotide sequence ID" value="NZ_FNFK01000001.1"/>
</dbReference>
<feature type="transmembrane region" description="Helical" evidence="1">
    <location>
        <begin position="44"/>
        <end position="68"/>
    </location>
</feature>
<keyword evidence="1" id="KW-0812">Transmembrane</keyword>
<reference evidence="3" key="1">
    <citation type="submission" date="2016-10" db="EMBL/GenBank/DDBJ databases">
        <authorList>
            <person name="Varghese N."/>
            <person name="Submissions S."/>
        </authorList>
    </citation>
    <scope>NUCLEOTIDE SEQUENCE [LARGE SCALE GENOMIC DNA]</scope>
    <source>
        <strain evidence="3">DSM 19181</strain>
    </source>
</reference>
<feature type="transmembrane region" description="Helical" evidence="1">
    <location>
        <begin position="12"/>
        <end position="32"/>
    </location>
</feature>